<protein>
    <submittedName>
        <fullName evidence="2">Transcription factor</fullName>
    </submittedName>
</protein>
<evidence type="ECO:0000313" key="2">
    <source>
        <dbReference type="EMBL" id="KZV31173.1"/>
    </source>
</evidence>
<feature type="region of interest" description="Disordered" evidence="1">
    <location>
        <begin position="161"/>
        <end position="180"/>
    </location>
</feature>
<sequence>MHENKATTEIMEPKDLKNCSTKESDQLNNSGHGVCEYMGATHSSPHTAPDAKHSSTYCCPTHEIMSNREHIQRLKAYTAACNITHAQSKSVKQAHIRTSSLLSYNYHDAVPSNTDFTPAMPNTDTSSATAAQKIRIGSYELNQICPTLLTQHKALNEAQDYRREMTSRSTSSSSQVSKRGMRRFALTRGVQLYHSCVHRGCLPSEIEEDKVW</sequence>
<gene>
    <name evidence="2" type="ORF">F511_05646</name>
</gene>
<keyword evidence="3" id="KW-1185">Reference proteome</keyword>
<organism evidence="2 3">
    <name type="scientific">Dorcoceras hygrometricum</name>
    <dbReference type="NCBI Taxonomy" id="472368"/>
    <lineage>
        <taxon>Eukaryota</taxon>
        <taxon>Viridiplantae</taxon>
        <taxon>Streptophyta</taxon>
        <taxon>Embryophyta</taxon>
        <taxon>Tracheophyta</taxon>
        <taxon>Spermatophyta</taxon>
        <taxon>Magnoliopsida</taxon>
        <taxon>eudicotyledons</taxon>
        <taxon>Gunneridae</taxon>
        <taxon>Pentapetalae</taxon>
        <taxon>asterids</taxon>
        <taxon>lamiids</taxon>
        <taxon>Lamiales</taxon>
        <taxon>Gesneriaceae</taxon>
        <taxon>Didymocarpoideae</taxon>
        <taxon>Trichosporeae</taxon>
        <taxon>Loxocarpinae</taxon>
        <taxon>Dorcoceras</taxon>
    </lineage>
</organism>
<feature type="compositionally biased region" description="Low complexity" evidence="1">
    <location>
        <begin position="167"/>
        <end position="177"/>
    </location>
</feature>
<dbReference type="AlphaFoldDB" id="A0A2Z7B9J0"/>
<reference evidence="2 3" key="1">
    <citation type="journal article" date="2015" name="Proc. Natl. Acad. Sci. U.S.A.">
        <title>The resurrection genome of Boea hygrometrica: A blueprint for survival of dehydration.</title>
        <authorList>
            <person name="Xiao L."/>
            <person name="Yang G."/>
            <person name="Zhang L."/>
            <person name="Yang X."/>
            <person name="Zhao S."/>
            <person name="Ji Z."/>
            <person name="Zhou Q."/>
            <person name="Hu M."/>
            <person name="Wang Y."/>
            <person name="Chen M."/>
            <person name="Xu Y."/>
            <person name="Jin H."/>
            <person name="Xiao X."/>
            <person name="Hu G."/>
            <person name="Bao F."/>
            <person name="Hu Y."/>
            <person name="Wan P."/>
            <person name="Li L."/>
            <person name="Deng X."/>
            <person name="Kuang T."/>
            <person name="Xiang C."/>
            <person name="Zhu J.K."/>
            <person name="Oliver M.J."/>
            <person name="He Y."/>
        </authorList>
    </citation>
    <scope>NUCLEOTIDE SEQUENCE [LARGE SCALE GENOMIC DNA]</scope>
    <source>
        <strain evidence="3">cv. XS01</strain>
    </source>
</reference>
<evidence type="ECO:0000256" key="1">
    <source>
        <dbReference type="SAM" id="MobiDB-lite"/>
    </source>
</evidence>
<evidence type="ECO:0000313" key="3">
    <source>
        <dbReference type="Proteomes" id="UP000250235"/>
    </source>
</evidence>
<name>A0A2Z7B9J0_9LAMI</name>
<dbReference type="EMBL" id="KV007730">
    <property type="protein sequence ID" value="KZV31173.1"/>
    <property type="molecule type" value="Genomic_DNA"/>
</dbReference>
<accession>A0A2Z7B9J0</accession>
<dbReference type="Proteomes" id="UP000250235">
    <property type="component" value="Unassembled WGS sequence"/>
</dbReference>
<proteinExistence type="predicted"/>